<name>A0ABR5J8H0_9ACTN</name>
<keyword evidence="1" id="KW-0805">Transcription regulation</keyword>
<dbReference type="Gene3D" id="1.10.10.10">
    <property type="entry name" value="Winged helix-like DNA-binding domain superfamily/Winged helix DNA-binding domain"/>
    <property type="match status" value="1"/>
</dbReference>
<dbReference type="Pfam" id="PF07729">
    <property type="entry name" value="FCD"/>
    <property type="match status" value="1"/>
</dbReference>
<dbReference type="SUPFAM" id="SSF46785">
    <property type="entry name" value="Winged helix' DNA-binding domain"/>
    <property type="match status" value="1"/>
</dbReference>
<evidence type="ECO:0000313" key="6">
    <source>
        <dbReference type="EMBL" id="KOG89667.1"/>
    </source>
</evidence>
<dbReference type="InterPro" id="IPR036388">
    <property type="entry name" value="WH-like_DNA-bd_sf"/>
</dbReference>
<dbReference type="PANTHER" id="PTHR43537:SF5">
    <property type="entry name" value="UXU OPERON TRANSCRIPTIONAL REGULATOR"/>
    <property type="match status" value="1"/>
</dbReference>
<dbReference type="Proteomes" id="UP000037020">
    <property type="component" value="Unassembled WGS sequence"/>
</dbReference>
<evidence type="ECO:0000259" key="5">
    <source>
        <dbReference type="SMART" id="SM00895"/>
    </source>
</evidence>
<evidence type="ECO:0000256" key="1">
    <source>
        <dbReference type="ARBA" id="ARBA00023015"/>
    </source>
</evidence>
<evidence type="ECO:0000256" key="3">
    <source>
        <dbReference type="ARBA" id="ARBA00023163"/>
    </source>
</evidence>
<dbReference type="Pfam" id="PF00392">
    <property type="entry name" value="GntR"/>
    <property type="match status" value="1"/>
</dbReference>
<dbReference type="PANTHER" id="PTHR43537">
    <property type="entry name" value="TRANSCRIPTIONAL REGULATOR, GNTR FAMILY"/>
    <property type="match status" value="1"/>
</dbReference>
<accession>A0ABR5J8H0</accession>
<keyword evidence="7" id="KW-1185">Reference proteome</keyword>
<dbReference type="Gene3D" id="1.20.120.530">
    <property type="entry name" value="GntR ligand-binding domain-like"/>
    <property type="match status" value="1"/>
</dbReference>
<keyword evidence="3" id="KW-0804">Transcription</keyword>
<proteinExistence type="predicted"/>
<evidence type="ECO:0000256" key="4">
    <source>
        <dbReference type="SAM" id="MobiDB-lite"/>
    </source>
</evidence>
<comment type="caution">
    <text evidence="6">The sequence shown here is derived from an EMBL/GenBank/DDBJ whole genome shotgun (WGS) entry which is preliminary data.</text>
</comment>
<feature type="domain" description="GntR C-terminal" evidence="5">
    <location>
        <begin position="104"/>
        <end position="233"/>
    </location>
</feature>
<protein>
    <submittedName>
        <fullName evidence="6">Transcriptional regulator, GntR family protein</fullName>
    </submittedName>
</protein>
<reference evidence="6 7" key="1">
    <citation type="submission" date="2015-07" db="EMBL/GenBank/DDBJ databases">
        <authorList>
            <person name="Ju K.-S."/>
            <person name="Doroghazi J.R."/>
            <person name="Metcalf W.W."/>
        </authorList>
    </citation>
    <scope>NUCLEOTIDE SEQUENCE [LARGE SCALE GENOMIC DNA]</scope>
    <source>
        <strain evidence="6 7">NRRL B-3589</strain>
    </source>
</reference>
<feature type="region of interest" description="Disordered" evidence="4">
    <location>
        <begin position="227"/>
        <end position="247"/>
    </location>
</feature>
<feature type="region of interest" description="Disordered" evidence="4">
    <location>
        <begin position="1"/>
        <end position="20"/>
    </location>
</feature>
<keyword evidence="2" id="KW-0238">DNA-binding</keyword>
<dbReference type="SUPFAM" id="SSF48008">
    <property type="entry name" value="GntR ligand-binding domain-like"/>
    <property type="match status" value="1"/>
</dbReference>
<sequence>MSRSAVNTARPAAPSRAEQAAGRVAALARDSEPGTRLGTKEELRAQCAVSVGTFNESLRLLQARGLVTVRPGPGGGIFSSEPSPMVRLGNSVLALDARETDVAEAVRIRDALDPLLIEDALWHASPADFALLRGQLDVMARAVAAADAVAFVRANWRLHAQIAAISPNALLRSLYNNLLDLIEAHTLGVLPGGEQPLGEYIAQRHELHRDIVDALERRDRDAALRLIREHHTSPPTPGGGSPRPDSP</sequence>
<dbReference type="InterPro" id="IPR036390">
    <property type="entry name" value="WH_DNA-bd_sf"/>
</dbReference>
<dbReference type="InterPro" id="IPR000524">
    <property type="entry name" value="Tscrpt_reg_HTH_GntR"/>
</dbReference>
<dbReference type="SMART" id="SM00895">
    <property type="entry name" value="FCD"/>
    <property type="match status" value="1"/>
</dbReference>
<dbReference type="InterPro" id="IPR008920">
    <property type="entry name" value="TF_FadR/GntR_C"/>
</dbReference>
<organism evidence="6 7">
    <name type="scientific">Streptomyces varsoviensis</name>
    <dbReference type="NCBI Taxonomy" id="67373"/>
    <lineage>
        <taxon>Bacteria</taxon>
        <taxon>Bacillati</taxon>
        <taxon>Actinomycetota</taxon>
        <taxon>Actinomycetes</taxon>
        <taxon>Kitasatosporales</taxon>
        <taxon>Streptomycetaceae</taxon>
        <taxon>Streptomyces</taxon>
    </lineage>
</organism>
<evidence type="ECO:0000256" key="2">
    <source>
        <dbReference type="ARBA" id="ARBA00023125"/>
    </source>
</evidence>
<gene>
    <name evidence="6" type="ORF">ADK38_13000</name>
</gene>
<dbReference type="InterPro" id="IPR011711">
    <property type="entry name" value="GntR_C"/>
</dbReference>
<evidence type="ECO:0000313" key="7">
    <source>
        <dbReference type="Proteomes" id="UP000037020"/>
    </source>
</evidence>
<dbReference type="EMBL" id="LGUT01001093">
    <property type="protein sequence ID" value="KOG89667.1"/>
    <property type="molecule type" value="Genomic_DNA"/>
</dbReference>